<dbReference type="InterPro" id="IPR029039">
    <property type="entry name" value="Flavoprotein-like_sf"/>
</dbReference>
<dbReference type="InterPro" id="IPR051545">
    <property type="entry name" value="NAD(P)H_dehydrogenase_qn"/>
</dbReference>
<reference evidence="4 5" key="1">
    <citation type="submission" date="2015-04" db="EMBL/GenBank/DDBJ databases">
        <title>The draft genome sequence of Roseovarius sp.R12b.</title>
        <authorList>
            <person name="Li G."/>
            <person name="Lai Q."/>
            <person name="Shao Z."/>
            <person name="Yan P."/>
        </authorList>
    </citation>
    <scope>NUCLEOTIDE SEQUENCE [LARGE SCALE GENOMIC DNA]</scope>
    <source>
        <strain evidence="4 5">R12B</strain>
    </source>
</reference>
<evidence type="ECO:0000256" key="2">
    <source>
        <dbReference type="ARBA" id="ARBA00023002"/>
    </source>
</evidence>
<keyword evidence="5" id="KW-1185">Reference proteome</keyword>
<dbReference type="Proteomes" id="UP000051295">
    <property type="component" value="Unassembled WGS sequence"/>
</dbReference>
<dbReference type="OrthoDB" id="9798454at2"/>
<dbReference type="GO" id="GO:0003955">
    <property type="term" value="F:NAD(P)H dehydrogenase (quinone) activity"/>
    <property type="evidence" value="ECO:0007669"/>
    <property type="project" value="TreeGrafter"/>
</dbReference>
<comment type="caution">
    <text evidence="4">The sequence shown here is derived from an EMBL/GenBank/DDBJ whole genome shotgun (WGS) entry which is preliminary data.</text>
</comment>
<evidence type="ECO:0000313" key="4">
    <source>
        <dbReference type="EMBL" id="KRS10396.1"/>
    </source>
</evidence>
<keyword evidence="2" id="KW-0560">Oxidoreductase</keyword>
<dbReference type="SUPFAM" id="SSF52218">
    <property type="entry name" value="Flavoproteins"/>
    <property type="match status" value="1"/>
</dbReference>
<dbReference type="RefSeq" id="WP_057796842.1">
    <property type="nucleotide sequence ID" value="NZ_LAXJ01000034.1"/>
</dbReference>
<protein>
    <submittedName>
        <fullName evidence="4">NADPH quinone oxidoreductase</fullName>
    </submittedName>
</protein>
<dbReference type="EMBL" id="LAXJ01000034">
    <property type="protein sequence ID" value="KRS10396.1"/>
    <property type="molecule type" value="Genomic_DNA"/>
</dbReference>
<dbReference type="PANTHER" id="PTHR10204:SF34">
    <property type="entry name" value="NAD(P)H DEHYDROGENASE [QUINONE] 1 ISOFORM 1"/>
    <property type="match status" value="1"/>
</dbReference>
<evidence type="ECO:0000259" key="3">
    <source>
        <dbReference type="Pfam" id="PF02525"/>
    </source>
</evidence>
<dbReference type="Gene3D" id="3.40.50.360">
    <property type="match status" value="1"/>
</dbReference>
<evidence type="ECO:0000256" key="1">
    <source>
        <dbReference type="ARBA" id="ARBA00006252"/>
    </source>
</evidence>
<dbReference type="InterPro" id="IPR003680">
    <property type="entry name" value="Flavodoxin_fold"/>
</dbReference>
<gene>
    <name evidence="4" type="ORF">XM53_21430</name>
</gene>
<comment type="similarity">
    <text evidence="1">Belongs to the NAD(P)H dehydrogenase (quinone) family.</text>
</comment>
<sequence>MHSHIVHAHPEPTSYNAALTRMTQATLGADGDTVSVSDLCAEGFDPVERAAHYANRADAEAFAALNEQRNAWTTDAIPGDVAREIKRLERADLVILQFPLWWHGPPAVMKGWMDRVFMSGGLYTSRMRYDTGYFRGKRAMVSVTTGAPKQAFGPGSRGGDFDVMLWPVQYSLHYMGFTVLPPFISYGVQGHGYSYEGKGSLEARLKHNLDAWGKRLSNLDKDTPLHFPGWDDWDEGGAAARA</sequence>
<accession>A0A0T5NNK3</accession>
<dbReference type="PANTHER" id="PTHR10204">
    <property type="entry name" value="NAD P H OXIDOREDUCTASE-RELATED"/>
    <property type="match status" value="1"/>
</dbReference>
<dbReference type="STRING" id="1641875.XM53_21430"/>
<dbReference type="PATRIC" id="fig|1641875.4.peg.3365"/>
<name>A0A0T5NNK3_9RHOB</name>
<dbReference type="GO" id="GO:0005829">
    <property type="term" value="C:cytosol"/>
    <property type="evidence" value="ECO:0007669"/>
    <property type="project" value="TreeGrafter"/>
</dbReference>
<feature type="domain" description="Flavodoxin-like fold" evidence="3">
    <location>
        <begin position="1"/>
        <end position="190"/>
    </location>
</feature>
<organism evidence="4 5">
    <name type="scientific">Roseovarius atlanticus</name>
    <dbReference type="NCBI Taxonomy" id="1641875"/>
    <lineage>
        <taxon>Bacteria</taxon>
        <taxon>Pseudomonadati</taxon>
        <taxon>Pseudomonadota</taxon>
        <taxon>Alphaproteobacteria</taxon>
        <taxon>Rhodobacterales</taxon>
        <taxon>Roseobacteraceae</taxon>
        <taxon>Roseovarius</taxon>
    </lineage>
</organism>
<dbReference type="Pfam" id="PF02525">
    <property type="entry name" value="Flavodoxin_2"/>
    <property type="match status" value="1"/>
</dbReference>
<evidence type="ECO:0000313" key="5">
    <source>
        <dbReference type="Proteomes" id="UP000051295"/>
    </source>
</evidence>
<proteinExistence type="inferred from homology"/>
<dbReference type="AlphaFoldDB" id="A0A0T5NNK3"/>